<dbReference type="AlphaFoldDB" id="A0A5J5I2A3"/>
<comment type="caution">
    <text evidence="2">The sequence shown here is derived from an EMBL/GenBank/DDBJ whole genome shotgun (WGS) entry which is preliminary data.</text>
</comment>
<organism evidence="2 3">
    <name type="scientific">Sphingobium limneticum</name>
    <dbReference type="NCBI Taxonomy" id="1007511"/>
    <lineage>
        <taxon>Bacteria</taxon>
        <taxon>Pseudomonadati</taxon>
        <taxon>Pseudomonadota</taxon>
        <taxon>Alphaproteobacteria</taxon>
        <taxon>Sphingomonadales</taxon>
        <taxon>Sphingomonadaceae</taxon>
        <taxon>Sphingobium</taxon>
    </lineage>
</organism>
<dbReference type="EMBL" id="VYQA01000009">
    <property type="protein sequence ID" value="KAA9028896.1"/>
    <property type="molecule type" value="Genomic_DNA"/>
</dbReference>
<accession>A0A5J5I2A3</accession>
<evidence type="ECO:0000313" key="2">
    <source>
        <dbReference type="EMBL" id="KAA9028896.1"/>
    </source>
</evidence>
<dbReference type="EMBL" id="VYQB01000008">
    <property type="protein sequence ID" value="KAA9016327.1"/>
    <property type="molecule type" value="Genomic_DNA"/>
</dbReference>
<evidence type="ECO:0000313" key="3">
    <source>
        <dbReference type="Proteomes" id="UP000325933"/>
    </source>
</evidence>
<evidence type="ECO:0000313" key="4">
    <source>
        <dbReference type="Proteomes" id="UP000326364"/>
    </source>
</evidence>
<sequence>MQEGVDMRRMGCALVVLATLAGCGEQAPSSSPNQAGVAAEAGPVDDGKADCALGGSQEWAHDCVVERAGKMLTLRHPDGGFRRFHVLDDGRGLEAADGAEAAKLTILDDKQIEIVAGGDRYRLPAQIGAAGGQ</sequence>
<proteinExistence type="predicted"/>
<gene>
    <name evidence="2" type="ORF">F4U95_13295</name>
    <name evidence="1" type="ORF">F4U96_12165</name>
</gene>
<dbReference type="Proteomes" id="UP000325933">
    <property type="component" value="Unassembled WGS sequence"/>
</dbReference>
<reference evidence="3 4" key="1">
    <citation type="submission" date="2019-09" db="EMBL/GenBank/DDBJ databases">
        <authorList>
            <person name="Feng G."/>
        </authorList>
    </citation>
    <scope>NUCLEOTIDE SEQUENCE [LARGE SCALE GENOMIC DNA]</scope>
    <source>
        <strain evidence="2 3">KACC 19283</strain>
        <strain evidence="1 4">KACC 19284</strain>
    </source>
</reference>
<keyword evidence="4" id="KW-1185">Reference proteome</keyword>
<dbReference type="Proteomes" id="UP000326364">
    <property type="component" value="Unassembled WGS sequence"/>
</dbReference>
<protein>
    <submittedName>
        <fullName evidence="2">Uncharacterized protein</fullName>
    </submittedName>
</protein>
<evidence type="ECO:0000313" key="1">
    <source>
        <dbReference type="EMBL" id="KAA9016327.1"/>
    </source>
</evidence>
<name>A0A5J5I2A3_9SPHN</name>